<dbReference type="Proteomes" id="UP000077154">
    <property type="component" value="Unassembled WGS sequence"/>
</dbReference>
<evidence type="ECO:0000256" key="7">
    <source>
        <dbReference type="RuleBase" id="RU003346"/>
    </source>
</evidence>
<evidence type="ECO:0000256" key="2">
    <source>
        <dbReference type="ARBA" id="ARBA00010992"/>
    </source>
</evidence>
<accession>A0A176ZX06</accession>
<comment type="subcellular location">
    <subcellularLocation>
        <location evidence="1">Membrane</location>
        <topology evidence="1">Multi-pass membrane protein</topology>
    </subcellularLocation>
</comment>
<keyword evidence="6 9" id="KW-0472">Membrane</keyword>
<dbReference type="PANTHER" id="PTHR48022">
    <property type="entry name" value="PLASTIDIC GLUCOSE TRANSPORTER 4"/>
    <property type="match status" value="1"/>
</dbReference>
<dbReference type="PRINTS" id="PR00171">
    <property type="entry name" value="SUGRTRNSPORT"/>
</dbReference>
<dbReference type="OrthoDB" id="4142200at2759"/>
<dbReference type="GO" id="GO:0016020">
    <property type="term" value="C:membrane"/>
    <property type="evidence" value="ECO:0007669"/>
    <property type="project" value="UniProtKB-SubCell"/>
</dbReference>
<keyword evidence="11" id="KW-0762">Sugar transport</keyword>
<dbReference type="InterPro" id="IPR003663">
    <property type="entry name" value="Sugar/inositol_transpt"/>
</dbReference>
<dbReference type="Pfam" id="PF00083">
    <property type="entry name" value="Sugar_tr"/>
    <property type="match status" value="1"/>
</dbReference>
<feature type="domain" description="Major facilitator superfamily (MFS) profile" evidence="10">
    <location>
        <begin position="10"/>
        <end position="464"/>
    </location>
</feature>
<dbReference type="CDD" id="cd17356">
    <property type="entry name" value="MFS_HXT"/>
    <property type="match status" value="1"/>
</dbReference>
<sequence>MYQASNVYAICGFAAIGGGLFGFDISSMSGVIGTEAYKRYFNNPISSVQGAITASMPFGSFFGAVISSFIADRYSRRTAIQFSCTLWIVGSTVQCASNGIPMLVVGRVISGICIGIASTIVPVYQSEIAPKEIRGRIITLQQWAVTWGILIQYFIQYGASFVGGGPTDPNQPETAFRIPWGLQMIPAVILFFGLFFLPRSPRWLASKDLWDEAIQVLADLHAGGDIDHPKVLAEYQEIEEALRFEREEATSSMRALAAPRMLKRVLLGMSIQTWSQLGGVNVLMYYIIYVMQAADIGSPMLTASIQYVINVLLTLPAIIYIDQWGRRPSLLLGSLFMMIFFFITGALQAVYGEAVDGNGTNITWVVRGNKAASGAIVACSYLVVATFATTWGPASWCYPAEIFPSKVRAKAVSLATASNWFWNFILSFAVPPMLYHINWRMYMLFGTLNGLALIHIYIAAPETKGKMLEEMDGVFDSGRRAWERQPKGSRMDDRARGIAEGTMLPPARAYKGIHVEKEIKRNSVRGGKSSSTVSLHPYHAHCEAEP</sequence>
<feature type="transmembrane region" description="Helical" evidence="9">
    <location>
        <begin position="412"/>
        <end position="435"/>
    </location>
</feature>
<proteinExistence type="inferred from homology"/>
<feature type="transmembrane region" description="Helical" evidence="9">
    <location>
        <begin position="441"/>
        <end position="460"/>
    </location>
</feature>
<dbReference type="InterPro" id="IPR005828">
    <property type="entry name" value="MFS_sugar_transport-like"/>
</dbReference>
<feature type="transmembrane region" description="Helical" evidence="9">
    <location>
        <begin position="175"/>
        <end position="197"/>
    </location>
</feature>
<gene>
    <name evidence="11" type="primary">MFS1</name>
    <name evidence="11" type="ORF">VC83_09431</name>
</gene>
<keyword evidence="4 9" id="KW-0812">Transmembrane</keyword>
<evidence type="ECO:0000259" key="10">
    <source>
        <dbReference type="PROSITE" id="PS50850"/>
    </source>
</evidence>
<feature type="transmembrane region" description="Helical" evidence="9">
    <location>
        <begin position="371"/>
        <end position="391"/>
    </location>
</feature>
<evidence type="ECO:0000256" key="6">
    <source>
        <dbReference type="ARBA" id="ARBA00023136"/>
    </source>
</evidence>
<dbReference type="InterPro" id="IPR050360">
    <property type="entry name" value="MFS_Sugar_Transporters"/>
</dbReference>
<feature type="transmembrane region" description="Helical" evidence="9">
    <location>
        <begin position="330"/>
        <end position="351"/>
    </location>
</feature>
<feature type="transmembrane region" description="Helical" evidence="9">
    <location>
        <begin position="52"/>
        <end position="71"/>
    </location>
</feature>
<evidence type="ECO:0000256" key="4">
    <source>
        <dbReference type="ARBA" id="ARBA00022692"/>
    </source>
</evidence>
<dbReference type="FunFam" id="1.20.1250.20:FF:000026">
    <property type="entry name" value="MFS quinate transporter QutD"/>
    <property type="match status" value="1"/>
</dbReference>
<evidence type="ECO:0000256" key="1">
    <source>
        <dbReference type="ARBA" id="ARBA00004141"/>
    </source>
</evidence>
<feature type="transmembrane region" description="Helical" evidence="9">
    <location>
        <begin position="265"/>
        <end position="288"/>
    </location>
</feature>
<dbReference type="EMBL" id="KV441425">
    <property type="protein sequence ID" value="OAF54408.2"/>
    <property type="molecule type" value="Genomic_DNA"/>
</dbReference>
<reference evidence="11" key="1">
    <citation type="submission" date="2016-03" db="EMBL/GenBank/DDBJ databases">
        <title>Updated assembly of Pseudogymnoascus destructans, the fungus causing white-nose syndrome of bats.</title>
        <authorList>
            <person name="Palmer J.M."/>
            <person name="Drees K.P."/>
            <person name="Foster J.T."/>
            <person name="Lindner D.L."/>
        </authorList>
    </citation>
    <scope>NUCLEOTIDE SEQUENCE [LARGE SCALE GENOMIC DNA]</scope>
    <source>
        <strain evidence="11">20631-21</strain>
    </source>
</reference>
<dbReference type="InterPro" id="IPR036259">
    <property type="entry name" value="MFS_trans_sf"/>
</dbReference>
<protein>
    <submittedName>
        <fullName evidence="11">MFS sugar transporter</fullName>
    </submittedName>
</protein>
<feature type="transmembrane region" description="Helical" evidence="9">
    <location>
        <begin position="137"/>
        <end position="155"/>
    </location>
</feature>
<dbReference type="GO" id="GO:0005351">
    <property type="term" value="F:carbohydrate:proton symporter activity"/>
    <property type="evidence" value="ECO:0007669"/>
    <property type="project" value="TreeGrafter"/>
</dbReference>
<evidence type="ECO:0000256" key="9">
    <source>
        <dbReference type="SAM" id="Phobius"/>
    </source>
</evidence>
<dbReference type="InterPro" id="IPR005829">
    <property type="entry name" value="Sugar_transporter_CS"/>
</dbReference>
<dbReference type="VEuPathDB" id="FungiDB:GMDG_07172"/>
<evidence type="ECO:0000256" key="8">
    <source>
        <dbReference type="SAM" id="MobiDB-lite"/>
    </source>
</evidence>
<dbReference type="PROSITE" id="PS00217">
    <property type="entry name" value="SUGAR_TRANSPORT_2"/>
    <property type="match status" value="1"/>
</dbReference>
<dbReference type="InterPro" id="IPR020846">
    <property type="entry name" value="MFS_dom"/>
</dbReference>
<dbReference type="RefSeq" id="XP_024319714.1">
    <property type="nucleotide sequence ID" value="XM_024472870.1"/>
</dbReference>
<dbReference type="NCBIfam" id="TIGR00879">
    <property type="entry name" value="SP"/>
    <property type="match status" value="1"/>
</dbReference>
<keyword evidence="5 9" id="KW-1133">Transmembrane helix</keyword>
<evidence type="ECO:0000256" key="3">
    <source>
        <dbReference type="ARBA" id="ARBA00022448"/>
    </source>
</evidence>
<dbReference type="SUPFAM" id="SSF103473">
    <property type="entry name" value="MFS general substrate transporter"/>
    <property type="match status" value="1"/>
</dbReference>
<dbReference type="PROSITE" id="PS00216">
    <property type="entry name" value="SUGAR_TRANSPORT_1"/>
    <property type="match status" value="1"/>
</dbReference>
<dbReference type="Gene3D" id="1.20.1250.20">
    <property type="entry name" value="MFS general substrate transporter like domains"/>
    <property type="match status" value="1"/>
</dbReference>
<dbReference type="PROSITE" id="PS50850">
    <property type="entry name" value="MFS"/>
    <property type="match status" value="1"/>
</dbReference>
<comment type="similarity">
    <text evidence="2 7">Belongs to the major facilitator superfamily. Sugar transporter (TC 2.A.1.1) family.</text>
</comment>
<evidence type="ECO:0000256" key="5">
    <source>
        <dbReference type="ARBA" id="ARBA00022989"/>
    </source>
</evidence>
<feature type="transmembrane region" description="Helical" evidence="9">
    <location>
        <begin position="300"/>
        <end position="321"/>
    </location>
</feature>
<keyword evidence="3 7" id="KW-0813">Transport</keyword>
<evidence type="ECO:0000313" key="11">
    <source>
        <dbReference type="EMBL" id="OAF54408.2"/>
    </source>
</evidence>
<feature type="transmembrane region" description="Helical" evidence="9">
    <location>
        <begin position="7"/>
        <end position="32"/>
    </location>
</feature>
<organism evidence="11">
    <name type="scientific">Pseudogymnoascus destructans</name>
    <dbReference type="NCBI Taxonomy" id="655981"/>
    <lineage>
        <taxon>Eukaryota</taxon>
        <taxon>Fungi</taxon>
        <taxon>Dikarya</taxon>
        <taxon>Ascomycota</taxon>
        <taxon>Pezizomycotina</taxon>
        <taxon>Leotiomycetes</taxon>
        <taxon>Thelebolales</taxon>
        <taxon>Thelebolaceae</taxon>
        <taxon>Pseudogymnoascus</taxon>
    </lineage>
</organism>
<dbReference type="AlphaFoldDB" id="A0A176ZX06"/>
<dbReference type="eggNOG" id="KOG0254">
    <property type="taxonomic scope" value="Eukaryota"/>
</dbReference>
<dbReference type="GeneID" id="36292462"/>
<dbReference type="PANTHER" id="PTHR48022:SF35">
    <property type="entry name" value="MAJOR FACILITATOR SUPERFAMILY (MFS) PROFILE DOMAIN-CONTAINING PROTEIN"/>
    <property type="match status" value="1"/>
</dbReference>
<feature type="region of interest" description="Disordered" evidence="8">
    <location>
        <begin position="522"/>
        <end position="546"/>
    </location>
</feature>
<name>A0A176ZX06_9PEZI</name>